<dbReference type="GO" id="GO:0005829">
    <property type="term" value="C:cytosol"/>
    <property type="evidence" value="ECO:0007669"/>
    <property type="project" value="TreeGrafter"/>
</dbReference>
<protein>
    <submittedName>
        <fullName evidence="1">Phenylacetate-CoA oxygenase subunit PaaI</fullName>
    </submittedName>
</protein>
<evidence type="ECO:0000313" key="2">
    <source>
        <dbReference type="Proteomes" id="UP000637720"/>
    </source>
</evidence>
<accession>A0A8J3B762</accession>
<dbReference type="InterPro" id="IPR011882">
    <property type="entry name" value="PaaC"/>
</dbReference>
<reference evidence="1" key="2">
    <citation type="submission" date="2020-09" db="EMBL/GenBank/DDBJ databases">
        <authorList>
            <person name="Sun Q."/>
            <person name="Ohkuma M."/>
        </authorList>
    </citation>
    <scope>NUCLEOTIDE SEQUENCE</scope>
    <source>
        <strain evidence="1">JCM 14719</strain>
    </source>
</reference>
<dbReference type="InterPro" id="IPR012347">
    <property type="entry name" value="Ferritin-like"/>
</dbReference>
<dbReference type="PIRSF" id="PIRSF037834">
    <property type="entry name" value="PA_CoA_Oase3"/>
    <property type="match status" value="1"/>
</dbReference>
<sequence length="264" mass="29411">MTVQHAAEALERPTYKAALVDLLYQLADDELFLGHRDSEWLGLAPDIEEDVAFSSIAQDEVGHAAYFYQLLSELGEGDADDLAYGRAAAERRNARLVERPNGDWAYTIVRHLVYDVFEGVRLEALASSSYAPLAHGAVKIRREERYHLLHMETWFTRLGQAGGEAKERLEKAVAAIWPEIGDLFSLGAHADVLVAEGILPVTRAEMVSRWEARLKPLFEAAQLAWPGTPPLPAQDGRLGQHSPDLDALLDTMAEVYRLEPAARW</sequence>
<dbReference type="GO" id="GO:0010124">
    <property type="term" value="P:phenylacetate catabolic process"/>
    <property type="evidence" value="ECO:0007669"/>
    <property type="project" value="InterPro"/>
</dbReference>
<dbReference type="RefSeq" id="WP_188817088.1">
    <property type="nucleotide sequence ID" value="NZ_BMOF01000018.1"/>
</dbReference>
<dbReference type="SUPFAM" id="SSF47240">
    <property type="entry name" value="Ferritin-like"/>
    <property type="match status" value="1"/>
</dbReference>
<dbReference type="Gene3D" id="1.20.1260.10">
    <property type="match status" value="1"/>
</dbReference>
<dbReference type="InterPro" id="IPR052703">
    <property type="entry name" value="Aromatic_CoA_ox/epox"/>
</dbReference>
<organism evidence="1 2">
    <name type="scientific">Calditerricola satsumensis</name>
    <dbReference type="NCBI Taxonomy" id="373054"/>
    <lineage>
        <taxon>Bacteria</taxon>
        <taxon>Bacillati</taxon>
        <taxon>Bacillota</taxon>
        <taxon>Bacilli</taxon>
        <taxon>Bacillales</taxon>
        <taxon>Bacillaceae</taxon>
        <taxon>Calditerricola</taxon>
    </lineage>
</organism>
<dbReference type="Proteomes" id="UP000637720">
    <property type="component" value="Unassembled WGS sequence"/>
</dbReference>
<dbReference type="InterPro" id="IPR007814">
    <property type="entry name" value="PaaA_PaaC"/>
</dbReference>
<evidence type="ECO:0000313" key="1">
    <source>
        <dbReference type="EMBL" id="GGJ99084.1"/>
    </source>
</evidence>
<dbReference type="PANTHER" id="PTHR30458:SF0">
    <property type="entry name" value="1,2-PHENYLACETYL-COA EPOXIDASE, SUBUNIT C"/>
    <property type="match status" value="1"/>
</dbReference>
<dbReference type="PANTHER" id="PTHR30458">
    <property type="entry name" value="PHENYLACETIC ACID DEGRADATION PROTEIN PAA"/>
    <property type="match status" value="1"/>
</dbReference>
<name>A0A8J3B762_9BACI</name>
<dbReference type="EMBL" id="BMOF01000018">
    <property type="protein sequence ID" value="GGJ99084.1"/>
    <property type="molecule type" value="Genomic_DNA"/>
</dbReference>
<reference evidence="1" key="1">
    <citation type="journal article" date="2014" name="Int. J. Syst. Evol. Microbiol.">
        <title>Complete genome sequence of Corynebacterium casei LMG S-19264T (=DSM 44701T), isolated from a smear-ripened cheese.</title>
        <authorList>
            <consortium name="US DOE Joint Genome Institute (JGI-PGF)"/>
            <person name="Walter F."/>
            <person name="Albersmeier A."/>
            <person name="Kalinowski J."/>
            <person name="Ruckert C."/>
        </authorList>
    </citation>
    <scope>NUCLEOTIDE SEQUENCE</scope>
    <source>
        <strain evidence="1">JCM 14719</strain>
    </source>
</reference>
<keyword evidence="2" id="KW-1185">Reference proteome</keyword>
<dbReference type="NCBIfam" id="TIGR02158">
    <property type="entry name" value="PA_CoA_Oxy3"/>
    <property type="match status" value="1"/>
</dbReference>
<comment type="caution">
    <text evidence="1">The sequence shown here is derived from an EMBL/GenBank/DDBJ whole genome shotgun (WGS) entry which is preliminary data.</text>
</comment>
<dbReference type="Pfam" id="PF05138">
    <property type="entry name" value="PaaA_PaaC"/>
    <property type="match status" value="1"/>
</dbReference>
<gene>
    <name evidence="1" type="ORF">GCM10007043_11410</name>
</gene>
<dbReference type="InterPro" id="IPR009078">
    <property type="entry name" value="Ferritin-like_SF"/>
</dbReference>
<proteinExistence type="predicted"/>
<dbReference type="AlphaFoldDB" id="A0A8J3B762"/>